<dbReference type="Pfam" id="PF05188">
    <property type="entry name" value="MutS_II"/>
    <property type="match status" value="1"/>
</dbReference>
<keyword evidence="3 7" id="KW-0227">DNA damage</keyword>
<dbReference type="CDD" id="cd03284">
    <property type="entry name" value="ABC_MutS1"/>
    <property type="match status" value="1"/>
</dbReference>
<comment type="function">
    <text evidence="7">This protein is involved in the repair of mismatches in DNA. It is possible that it carries out the mismatch recognition step. This protein has a weak ATPase activity.</text>
</comment>
<dbReference type="NCBIfam" id="TIGR01070">
    <property type="entry name" value="mutS1"/>
    <property type="match status" value="1"/>
</dbReference>
<dbReference type="PANTHER" id="PTHR11361">
    <property type="entry name" value="DNA MISMATCH REPAIR PROTEIN MUTS FAMILY MEMBER"/>
    <property type="match status" value="1"/>
</dbReference>
<protein>
    <recommendedName>
        <fullName evidence="7 8">DNA mismatch repair protein MutS</fullName>
    </recommendedName>
</protein>
<dbReference type="GO" id="GO:0030983">
    <property type="term" value="F:mismatched DNA binding"/>
    <property type="evidence" value="ECO:0007669"/>
    <property type="project" value="InterPro"/>
</dbReference>
<dbReference type="GO" id="GO:0006298">
    <property type="term" value="P:mismatch repair"/>
    <property type="evidence" value="ECO:0007669"/>
    <property type="project" value="UniProtKB-UniRule"/>
</dbReference>
<dbReference type="SMART" id="SM00534">
    <property type="entry name" value="MUTSac"/>
    <property type="match status" value="1"/>
</dbReference>
<dbReference type="RefSeq" id="WP_338097764.1">
    <property type="nucleotide sequence ID" value="NZ_CP131061.1"/>
</dbReference>
<dbReference type="FunFam" id="3.40.1170.10:FF:000001">
    <property type="entry name" value="DNA mismatch repair protein MutS"/>
    <property type="match status" value="1"/>
</dbReference>
<evidence type="ECO:0000256" key="3">
    <source>
        <dbReference type="ARBA" id="ARBA00022763"/>
    </source>
</evidence>
<dbReference type="PROSITE" id="PS00486">
    <property type="entry name" value="DNA_MISMATCH_REPAIR_2"/>
    <property type="match status" value="1"/>
</dbReference>
<dbReference type="Gene3D" id="3.40.50.300">
    <property type="entry name" value="P-loop containing nucleotide triphosphate hydrolases"/>
    <property type="match status" value="1"/>
</dbReference>
<dbReference type="NCBIfam" id="NF003810">
    <property type="entry name" value="PRK05399.1"/>
    <property type="match status" value="1"/>
</dbReference>
<dbReference type="Proteomes" id="UP001304970">
    <property type="component" value="Chromosome"/>
</dbReference>
<dbReference type="InterPro" id="IPR017261">
    <property type="entry name" value="DNA_mismatch_repair_MutS/MSH"/>
</dbReference>
<dbReference type="InterPro" id="IPR007861">
    <property type="entry name" value="DNA_mismatch_repair_MutS_clamp"/>
</dbReference>
<name>A0AA96V8I1_9EURY</name>
<dbReference type="PIRSF" id="PIRSF037677">
    <property type="entry name" value="DNA_mis_repair_Msh6"/>
    <property type="match status" value="1"/>
</dbReference>
<dbReference type="Pfam" id="PF00488">
    <property type="entry name" value="MutS_V"/>
    <property type="match status" value="1"/>
</dbReference>
<reference evidence="12 13" key="1">
    <citation type="submission" date="2023-07" db="EMBL/GenBank/DDBJ databases">
        <title>Closed genome sequence of Methanosarcinaceae archaeon Am2.</title>
        <authorList>
            <person name="Poehlein A."/>
            <person name="Protasov E."/>
            <person name="Platt K."/>
            <person name="Reeh H."/>
            <person name="Daniel R."/>
            <person name="Brune A."/>
        </authorList>
    </citation>
    <scope>NUCLEOTIDE SEQUENCE [LARGE SCALE GENOMIC DNA]</scope>
    <source>
        <strain evidence="12 13">Am2</strain>
    </source>
</reference>
<keyword evidence="4 7" id="KW-0067">ATP-binding</keyword>
<feature type="binding site" evidence="7">
    <location>
        <begin position="687"/>
        <end position="694"/>
    </location>
    <ligand>
        <name>ATP</name>
        <dbReference type="ChEBI" id="CHEBI:30616"/>
    </ligand>
</feature>
<evidence type="ECO:0000256" key="2">
    <source>
        <dbReference type="ARBA" id="ARBA00022741"/>
    </source>
</evidence>
<dbReference type="AlphaFoldDB" id="A0AA96V8I1"/>
<evidence type="ECO:0000256" key="8">
    <source>
        <dbReference type="NCBIfam" id="TIGR01070"/>
    </source>
</evidence>
<keyword evidence="2 7" id="KW-0547">Nucleotide-binding</keyword>
<feature type="domain" description="DNA mismatch repair proteins mutS family" evidence="11">
    <location>
        <begin position="761"/>
        <end position="777"/>
    </location>
</feature>
<dbReference type="SUPFAM" id="SSF53150">
    <property type="entry name" value="DNA repair protein MutS, domain II"/>
    <property type="match status" value="1"/>
</dbReference>
<evidence type="ECO:0000313" key="13">
    <source>
        <dbReference type="Proteomes" id="UP001304970"/>
    </source>
</evidence>
<dbReference type="GO" id="GO:0003684">
    <property type="term" value="F:damaged DNA binding"/>
    <property type="evidence" value="ECO:0007669"/>
    <property type="project" value="UniProtKB-UniRule"/>
</dbReference>
<evidence type="ECO:0000256" key="5">
    <source>
        <dbReference type="ARBA" id="ARBA00023125"/>
    </source>
</evidence>
<dbReference type="InterPro" id="IPR000432">
    <property type="entry name" value="DNA_mismatch_repair_MutS_C"/>
</dbReference>
<dbReference type="EMBL" id="CP131061">
    <property type="protein sequence ID" value="WNY27806.1"/>
    <property type="molecule type" value="Genomic_DNA"/>
</dbReference>
<evidence type="ECO:0000256" key="1">
    <source>
        <dbReference type="ARBA" id="ARBA00006271"/>
    </source>
</evidence>
<comment type="similarity">
    <text evidence="1 7 9">Belongs to the DNA mismatch repair MutS family.</text>
</comment>
<dbReference type="InterPro" id="IPR045076">
    <property type="entry name" value="MutS"/>
</dbReference>
<dbReference type="GeneID" id="89229045"/>
<dbReference type="SUPFAM" id="SSF52540">
    <property type="entry name" value="P-loop containing nucleoside triphosphate hydrolases"/>
    <property type="match status" value="1"/>
</dbReference>
<keyword evidence="13" id="KW-1185">Reference proteome</keyword>
<dbReference type="FunFam" id="3.40.50.300:FF:000870">
    <property type="entry name" value="MutS protein homolog 4"/>
    <property type="match status" value="1"/>
</dbReference>
<dbReference type="InterPro" id="IPR007696">
    <property type="entry name" value="DNA_mismatch_repair_MutS_core"/>
</dbReference>
<dbReference type="SUPFAM" id="SSF55271">
    <property type="entry name" value="DNA repair protein MutS, domain I"/>
    <property type="match status" value="1"/>
</dbReference>
<dbReference type="InterPro" id="IPR027417">
    <property type="entry name" value="P-loop_NTPase"/>
</dbReference>
<gene>
    <name evidence="7 12" type="primary">mutS</name>
    <name evidence="12" type="ORF">MsAm2_16200</name>
</gene>
<dbReference type="GO" id="GO:0005524">
    <property type="term" value="F:ATP binding"/>
    <property type="evidence" value="ECO:0007669"/>
    <property type="project" value="UniProtKB-UniRule"/>
</dbReference>
<dbReference type="Pfam" id="PF05192">
    <property type="entry name" value="MutS_III"/>
    <property type="match status" value="1"/>
</dbReference>
<evidence type="ECO:0000313" key="12">
    <source>
        <dbReference type="EMBL" id="WNY27806.1"/>
    </source>
</evidence>
<accession>A0AA96V8I1</accession>
<dbReference type="Gene3D" id="3.40.1170.10">
    <property type="entry name" value="DNA repair protein MutS, domain I"/>
    <property type="match status" value="1"/>
</dbReference>
<dbReference type="InterPro" id="IPR007860">
    <property type="entry name" value="DNA_mmatch_repair_MutS_con_dom"/>
</dbReference>
<sequence length="963" mass="107926">MDQSTPAMRQYYDAKKECPDALVFFRMGDFYESFGEDAKTISRELEITLTNRGKTADGQKMPLAGIPYHAIDTYLPRLIKKGYKVAICEQLEDPKQAKGVVKRGIVRVVTPGTAIDSSIITDSSNNYLMVISGSFKEPKETGSKESSSKESSSKEPESTDSSETKPRDSKSVKKGSASPDVETFGISFLDISTGEFLTTEFEDAAPYEKVMSEVAKFKPSECLLQPALLKNSILVDRFLEGKIKTGSFPMDKNFAAETKAAEDLLNSRFKTSTLEGMGLRGKDYSILSAGKALSYAIQTQMRDLEHIQFIRTYSTSDYVILDSMTLRNLEIIKNVRDEETNYSLIRILDKTKTPMGARLLKNWLLRPLLLPKSIQNRLFAVEFLKENNLLRFDLRKCLSEISDMERLVSRMIYGNSNARDLISMRNSLLKIPEISHLLDTNLLGGESALMEDIKNELIDFDFYEELIDLITQAIVDEPPITVREGKMIQPGYNAELDDLRDAAGDSKDWIAKFQADERERTGIKSLKVGYNKVFGYFIEITNVYKNSIPSNYIRKQTMANGERYYTPELKERESLILSADDRAVAVEYNIFKTVTDKVSGYAREIQNISKLIAEVDVLCGFAEVAIDNNYVCPEVDNGFEILIRDGRHPIVEKATNAGKTLSSSASSFVPNDTEIDAQENQFLLITGPNMAGKSTYMRQVAMIVLMAQAGSFVPASYAKIGIVDRIFTRIGAYDDLAAGQSTFMVEMVELSNILNNAGERSLILLDEIGRGTSTYDGYSIAKAVTEFIHNKDKKGIRTLFATHYHQLTALENKLKRLKNYHIAVLETGKDLVFLRKILPGATDKSYGIHVAKLAGVPDKVIERSSEILRELENENMIENESEGDGKKKRGARYTQLLLVDPSAENERVVEKVIERVVEKVVEKHIEDPDTAAVKVELAALNVDHMTPVEALLKLGEIKKKLLK</sequence>
<dbReference type="InterPro" id="IPR016151">
    <property type="entry name" value="DNA_mismatch_repair_MutS_N"/>
</dbReference>
<dbReference type="InterPro" id="IPR036187">
    <property type="entry name" value="DNA_mismatch_repair_MutS_sf"/>
</dbReference>
<dbReference type="Pfam" id="PF01624">
    <property type="entry name" value="MutS_I"/>
    <property type="match status" value="1"/>
</dbReference>
<dbReference type="SMART" id="SM00533">
    <property type="entry name" value="MUTSd"/>
    <property type="match status" value="1"/>
</dbReference>
<dbReference type="InterPro" id="IPR036678">
    <property type="entry name" value="MutS_con_dom_sf"/>
</dbReference>
<evidence type="ECO:0000256" key="6">
    <source>
        <dbReference type="ARBA" id="ARBA00023204"/>
    </source>
</evidence>
<keyword evidence="6 7" id="KW-0234">DNA repair</keyword>
<dbReference type="InterPro" id="IPR005748">
    <property type="entry name" value="DNA_mismatch_repair_MutS"/>
</dbReference>
<dbReference type="Gene3D" id="3.30.420.110">
    <property type="entry name" value="MutS, connector domain"/>
    <property type="match status" value="1"/>
</dbReference>
<evidence type="ECO:0000256" key="9">
    <source>
        <dbReference type="RuleBase" id="RU003756"/>
    </source>
</evidence>
<keyword evidence="5 7" id="KW-0238">DNA-binding</keyword>
<dbReference type="Gene3D" id="1.10.1420.10">
    <property type="match status" value="2"/>
</dbReference>
<dbReference type="PANTHER" id="PTHR11361:SF34">
    <property type="entry name" value="DNA MISMATCH REPAIR PROTEIN MSH1, MITOCHONDRIAL"/>
    <property type="match status" value="1"/>
</dbReference>
<dbReference type="Pfam" id="PF05190">
    <property type="entry name" value="MutS_IV"/>
    <property type="match status" value="1"/>
</dbReference>
<dbReference type="HAMAP" id="MF_00096">
    <property type="entry name" value="MutS"/>
    <property type="match status" value="1"/>
</dbReference>
<evidence type="ECO:0000256" key="10">
    <source>
        <dbReference type="SAM" id="MobiDB-lite"/>
    </source>
</evidence>
<dbReference type="GO" id="GO:0140664">
    <property type="term" value="F:ATP-dependent DNA damage sensor activity"/>
    <property type="evidence" value="ECO:0007669"/>
    <property type="project" value="InterPro"/>
</dbReference>
<dbReference type="SUPFAM" id="SSF48334">
    <property type="entry name" value="DNA repair protein MutS, domain III"/>
    <property type="match status" value="1"/>
</dbReference>
<organism evidence="12 13">
    <name type="scientific">Methanolapillus ohkumae</name>
    <dbReference type="NCBI Taxonomy" id="3028298"/>
    <lineage>
        <taxon>Archaea</taxon>
        <taxon>Methanobacteriati</taxon>
        <taxon>Methanobacteriota</taxon>
        <taxon>Stenosarchaea group</taxon>
        <taxon>Methanomicrobia</taxon>
        <taxon>Methanosarcinales</taxon>
        <taxon>Methanosarcinaceae</taxon>
        <taxon>Methanolapillus</taxon>
    </lineage>
</organism>
<feature type="region of interest" description="Disordered" evidence="10">
    <location>
        <begin position="137"/>
        <end position="179"/>
    </location>
</feature>
<dbReference type="InterPro" id="IPR007695">
    <property type="entry name" value="DNA_mismatch_repair_MutS-lik_N"/>
</dbReference>
<feature type="compositionally biased region" description="Basic and acidic residues" evidence="10">
    <location>
        <begin position="137"/>
        <end position="171"/>
    </location>
</feature>
<evidence type="ECO:0000259" key="11">
    <source>
        <dbReference type="PROSITE" id="PS00486"/>
    </source>
</evidence>
<evidence type="ECO:0000256" key="7">
    <source>
        <dbReference type="HAMAP-Rule" id="MF_00096"/>
    </source>
</evidence>
<evidence type="ECO:0000256" key="4">
    <source>
        <dbReference type="ARBA" id="ARBA00022840"/>
    </source>
</evidence>
<proteinExistence type="inferred from homology"/>